<accession>A0ABW9V5Q4</accession>
<organism evidence="1 2">
    <name type="scientific">Duganella lactea</name>
    <dbReference type="NCBI Taxonomy" id="2692173"/>
    <lineage>
        <taxon>Bacteria</taxon>
        <taxon>Pseudomonadati</taxon>
        <taxon>Pseudomonadota</taxon>
        <taxon>Betaproteobacteria</taxon>
        <taxon>Burkholderiales</taxon>
        <taxon>Oxalobacteraceae</taxon>
        <taxon>Telluria group</taxon>
        <taxon>Duganella</taxon>
    </lineage>
</organism>
<reference evidence="1 2" key="1">
    <citation type="submission" date="2019-12" db="EMBL/GenBank/DDBJ databases">
        <title>Novel species isolated from a subtropical stream in China.</title>
        <authorList>
            <person name="Lu H."/>
        </authorList>
    </citation>
    <scope>NUCLEOTIDE SEQUENCE [LARGE SCALE GENOMIC DNA]</scope>
    <source>
        <strain evidence="1 2">FT94W</strain>
    </source>
</reference>
<evidence type="ECO:0000313" key="2">
    <source>
        <dbReference type="Proteomes" id="UP000449678"/>
    </source>
</evidence>
<protein>
    <submittedName>
        <fullName evidence="1">Uncharacterized protein</fullName>
    </submittedName>
</protein>
<dbReference type="Proteomes" id="UP000449678">
    <property type="component" value="Unassembled WGS sequence"/>
</dbReference>
<name>A0ABW9V5Q4_9BURK</name>
<dbReference type="RefSeq" id="WP_160989447.1">
    <property type="nucleotide sequence ID" value="NZ_WWCO01000004.1"/>
</dbReference>
<proteinExistence type="predicted"/>
<keyword evidence="2" id="KW-1185">Reference proteome</keyword>
<sequence>MFKSILVLEAPWDSGSLESSSVWPMIREFAAMRNIKAFHQTFFDKSSFEHWIKAYDEMAIAGPKLLYIACHGSNGQLAGLSKNLNRTSIQRAIQAAHNIKFVHFGSCLFGSEKNLQNLLDAAPHLRWVAGYDKEVDWVDSTLFDILLWGRIESRDKDTYRKKTHTLANELIDQVQGLADQLGFHFQYRYGDGIWQLSAA</sequence>
<comment type="caution">
    <text evidence="1">The sequence shown here is derived from an EMBL/GenBank/DDBJ whole genome shotgun (WGS) entry which is preliminary data.</text>
</comment>
<evidence type="ECO:0000313" key="1">
    <source>
        <dbReference type="EMBL" id="MYM34050.1"/>
    </source>
</evidence>
<dbReference type="EMBL" id="WWCO01000004">
    <property type="protein sequence ID" value="MYM34050.1"/>
    <property type="molecule type" value="Genomic_DNA"/>
</dbReference>
<gene>
    <name evidence="1" type="ORF">GTP38_06820</name>
</gene>